<dbReference type="InterPro" id="IPR050545">
    <property type="entry name" value="Mycobact_MmpL"/>
</dbReference>
<dbReference type="GO" id="GO:0005886">
    <property type="term" value="C:plasma membrane"/>
    <property type="evidence" value="ECO:0007669"/>
    <property type="project" value="UniProtKB-SubCell"/>
</dbReference>
<feature type="transmembrane region" description="Helical" evidence="6">
    <location>
        <begin position="636"/>
        <end position="658"/>
    </location>
</feature>
<keyword evidence="5 6" id="KW-0472">Membrane</keyword>
<dbReference type="InterPro" id="IPR004869">
    <property type="entry name" value="MMPL_dom"/>
</dbReference>
<feature type="transmembrane region" description="Helical" evidence="6">
    <location>
        <begin position="401"/>
        <end position="419"/>
    </location>
</feature>
<dbReference type="PANTHER" id="PTHR33406">
    <property type="entry name" value="MEMBRANE PROTEIN MJ1562-RELATED"/>
    <property type="match status" value="1"/>
</dbReference>
<feature type="transmembrane region" description="Helical" evidence="6">
    <location>
        <begin position="737"/>
        <end position="762"/>
    </location>
</feature>
<feature type="transmembrane region" description="Helical" evidence="6">
    <location>
        <begin position="310"/>
        <end position="334"/>
    </location>
</feature>
<evidence type="ECO:0000313" key="8">
    <source>
        <dbReference type="EMBL" id="PZF72824.1"/>
    </source>
</evidence>
<organism evidence="8 9">
    <name type="scientific">Taibaiella soli</name>
    <dbReference type="NCBI Taxonomy" id="1649169"/>
    <lineage>
        <taxon>Bacteria</taxon>
        <taxon>Pseudomonadati</taxon>
        <taxon>Bacteroidota</taxon>
        <taxon>Chitinophagia</taxon>
        <taxon>Chitinophagales</taxon>
        <taxon>Chitinophagaceae</taxon>
        <taxon>Taibaiella</taxon>
    </lineage>
</organism>
<dbReference type="PANTHER" id="PTHR33406:SF12">
    <property type="entry name" value="BLR2997 PROTEIN"/>
    <property type="match status" value="1"/>
</dbReference>
<protein>
    <submittedName>
        <fullName evidence="8">RND transporter</fullName>
    </submittedName>
</protein>
<comment type="caution">
    <text evidence="8">The sequence shown here is derived from an EMBL/GenBank/DDBJ whole genome shotgun (WGS) entry which is preliminary data.</text>
</comment>
<dbReference type="PROSITE" id="PS50156">
    <property type="entry name" value="SSD"/>
    <property type="match status" value="2"/>
</dbReference>
<evidence type="ECO:0000256" key="3">
    <source>
        <dbReference type="ARBA" id="ARBA00022692"/>
    </source>
</evidence>
<keyword evidence="4 6" id="KW-1133">Transmembrane helix</keyword>
<dbReference type="Gene3D" id="1.20.1640.10">
    <property type="entry name" value="Multidrug efflux transporter AcrB transmembrane domain"/>
    <property type="match status" value="2"/>
</dbReference>
<dbReference type="Proteomes" id="UP000248745">
    <property type="component" value="Unassembled WGS sequence"/>
</dbReference>
<name>A0A2W2AXT6_9BACT</name>
<accession>A0A2W2AXT6</accession>
<keyword evidence="3 6" id="KW-0812">Transmembrane</keyword>
<feature type="transmembrane region" description="Helical" evidence="6">
    <location>
        <begin position="613"/>
        <end position="629"/>
    </location>
</feature>
<feature type="transmembrane region" description="Helical" evidence="6">
    <location>
        <begin position="242"/>
        <end position="263"/>
    </location>
</feature>
<evidence type="ECO:0000256" key="4">
    <source>
        <dbReference type="ARBA" id="ARBA00022989"/>
    </source>
</evidence>
<dbReference type="EMBL" id="QKTW01000016">
    <property type="protein sequence ID" value="PZF72824.1"/>
    <property type="molecule type" value="Genomic_DNA"/>
</dbReference>
<feature type="transmembrane region" description="Helical" evidence="6">
    <location>
        <begin position="12"/>
        <end position="31"/>
    </location>
</feature>
<feature type="domain" description="SSD" evidence="7">
    <location>
        <begin position="243"/>
        <end position="368"/>
    </location>
</feature>
<feature type="transmembrane region" description="Helical" evidence="6">
    <location>
        <begin position="712"/>
        <end position="731"/>
    </location>
</feature>
<feature type="transmembrane region" description="Helical" evidence="6">
    <location>
        <begin position="346"/>
        <end position="369"/>
    </location>
</feature>
<feature type="domain" description="SSD" evidence="7">
    <location>
        <begin position="636"/>
        <end position="762"/>
    </location>
</feature>
<comment type="subcellular location">
    <subcellularLocation>
        <location evidence="1">Cell membrane</location>
        <topology evidence="1">Multi-pass membrane protein</topology>
    </subcellularLocation>
</comment>
<evidence type="ECO:0000256" key="6">
    <source>
        <dbReference type="SAM" id="Phobius"/>
    </source>
</evidence>
<feature type="transmembrane region" description="Helical" evidence="6">
    <location>
        <begin position="219"/>
        <end position="236"/>
    </location>
</feature>
<evidence type="ECO:0000259" key="7">
    <source>
        <dbReference type="PROSITE" id="PS50156"/>
    </source>
</evidence>
<reference evidence="8 9" key="1">
    <citation type="submission" date="2018-06" db="EMBL/GenBank/DDBJ databases">
        <title>Mucibacter soli gen. nov., sp. nov., a new member of the family Chitinophagaceae producing mucin.</title>
        <authorList>
            <person name="Kim M.-K."/>
            <person name="Park S."/>
            <person name="Kim T.-S."/>
            <person name="Joung Y."/>
            <person name="Han J.-H."/>
            <person name="Kim S.B."/>
        </authorList>
    </citation>
    <scope>NUCLEOTIDE SEQUENCE [LARGE SCALE GENOMIC DNA]</scope>
    <source>
        <strain evidence="8 9">R1-15</strain>
    </source>
</reference>
<evidence type="ECO:0000256" key="2">
    <source>
        <dbReference type="ARBA" id="ARBA00022475"/>
    </source>
</evidence>
<evidence type="ECO:0000313" key="9">
    <source>
        <dbReference type="Proteomes" id="UP000248745"/>
    </source>
</evidence>
<sequence length="784" mass="87949">MWHKIATFVIKFRVALLLILLVATGVMGYFASKVELSYEFTNAIPTDNPKYIEYQNFRKQFGEDGNMMVVGVQTDKFFEQGFFNDYTALSQDLSKVKGVINILSVPNAINLVKDTATGQLKAEKLVTPGSVPNVDSVKNVFYNLPFYRGLLYNPATNTYLMAVSIDKQMLNSKHRTDVVFGITKLGDAFGQKHNVEMHYSGLPFIRTNMATSVQSEMKLFLILSFVLTAVILMLFFRSLTAVLASMLVVAVGVVWSMATIVLLGYKITLLTALIPPLIVVIGIPNCVYFLNKYHAEYNHHQNKPKSLLLMVERMGVVTLFTNLTAAIGFGVFFFTKSALLKEFGLVAGLNIMAIFFISLIFIPALFSYLPAPKGKHTSYLDSPWMHKLLNVLTSWVFSHRLWIYLATIVACAVSVMGVMRLKNVGHIVDDLPKSDKVYQDLKFFEKNFKGVMPLEIVIDTKRKNGAVSLPVLQKMDELINYMEQYPEIGHSLSIVNGIKFAKQAYYDGDSTNYAVPNMFDGAFIQPYLRAKGGDKSSMMSKLVNSFMDSTRQKTRISINMADVGSVRLPQLLDSIRPKANALFDSTKYNITYTGTSIVFLEGSKFIINSLRDSLILAFIMIFGCMIFLFRSWRILLISVVVNIVPLLITAGIMGWANIPIKPSTVLVFSVALGITIDVTIRFLVNFKQELSRHEEDVAVTVRRTIHDTGLSIIYTSLILIAGFGVFALSKFDGTKSLGYLTSITLFLAMITNLTLQPALLLWMDKILKKTKTPEWLQEESDEEK</sequence>
<gene>
    <name evidence="8" type="ORF">DN068_10435</name>
</gene>
<dbReference type="SUPFAM" id="SSF82866">
    <property type="entry name" value="Multidrug efflux transporter AcrB transmembrane domain"/>
    <property type="match status" value="2"/>
</dbReference>
<dbReference type="RefSeq" id="WP_110998858.1">
    <property type="nucleotide sequence ID" value="NZ_QKTW01000016.1"/>
</dbReference>
<keyword evidence="9" id="KW-1185">Reference proteome</keyword>
<dbReference type="AlphaFoldDB" id="A0A2W2AXT6"/>
<feature type="transmembrane region" description="Helical" evidence="6">
    <location>
        <begin position="270"/>
        <end position="290"/>
    </location>
</feature>
<dbReference type="Pfam" id="PF03176">
    <property type="entry name" value="MMPL"/>
    <property type="match status" value="2"/>
</dbReference>
<proteinExistence type="predicted"/>
<keyword evidence="2" id="KW-1003">Cell membrane</keyword>
<dbReference type="InterPro" id="IPR000731">
    <property type="entry name" value="SSD"/>
</dbReference>
<feature type="transmembrane region" description="Helical" evidence="6">
    <location>
        <begin position="664"/>
        <end position="684"/>
    </location>
</feature>
<evidence type="ECO:0000256" key="5">
    <source>
        <dbReference type="ARBA" id="ARBA00023136"/>
    </source>
</evidence>
<dbReference type="OrthoDB" id="9805018at2"/>
<evidence type="ECO:0000256" key="1">
    <source>
        <dbReference type="ARBA" id="ARBA00004651"/>
    </source>
</evidence>